<gene>
    <name evidence="1" type="ORF">CONPUDRAFT_72357</name>
</gene>
<reference evidence="2" key="1">
    <citation type="journal article" date="2012" name="Science">
        <title>The Paleozoic origin of enzymatic lignin decomposition reconstructed from 31 fungal genomes.</title>
        <authorList>
            <person name="Floudas D."/>
            <person name="Binder M."/>
            <person name="Riley R."/>
            <person name="Barry K."/>
            <person name="Blanchette R.A."/>
            <person name="Henrissat B."/>
            <person name="Martinez A.T."/>
            <person name="Otillar R."/>
            <person name="Spatafora J.W."/>
            <person name="Yadav J.S."/>
            <person name="Aerts A."/>
            <person name="Benoit I."/>
            <person name="Boyd A."/>
            <person name="Carlson A."/>
            <person name="Copeland A."/>
            <person name="Coutinho P.M."/>
            <person name="de Vries R.P."/>
            <person name="Ferreira P."/>
            <person name="Findley K."/>
            <person name="Foster B."/>
            <person name="Gaskell J."/>
            <person name="Glotzer D."/>
            <person name="Gorecki P."/>
            <person name="Heitman J."/>
            <person name="Hesse C."/>
            <person name="Hori C."/>
            <person name="Igarashi K."/>
            <person name="Jurgens J.A."/>
            <person name="Kallen N."/>
            <person name="Kersten P."/>
            <person name="Kohler A."/>
            <person name="Kuees U."/>
            <person name="Kumar T.K.A."/>
            <person name="Kuo A."/>
            <person name="LaButti K."/>
            <person name="Larrondo L.F."/>
            <person name="Lindquist E."/>
            <person name="Ling A."/>
            <person name="Lombard V."/>
            <person name="Lucas S."/>
            <person name="Lundell T."/>
            <person name="Martin R."/>
            <person name="McLaughlin D.J."/>
            <person name="Morgenstern I."/>
            <person name="Morin E."/>
            <person name="Murat C."/>
            <person name="Nagy L.G."/>
            <person name="Nolan M."/>
            <person name="Ohm R.A."/>
            <person name="Patyshakuliyeva A."/>
            <person name="Rokas A."/>
            <person name="Ruiz-Duenas F.J."/>
            <person name="Sabat G."/>
            <person name="Salamov A."/>
            <person name="Samejima M."/>
            <person name="Schmutz J."/>
            <person name="Slot J.C."/>
            <person name="St John F."/>
            <person name="Stenlid J."/>
            <person name="Sun H."/>
            <person name="Sun S."/>
            <person name="Syed K."/>
            <person name="Tsang A."/>
            <person name="Wiebenga A."/>
            <person name="Young D."/>
            <person name="Pisabarro A."/>
            <person name="Eastwood D.C."/>
            <person name="Martin F."/>
            <person name="Cullen D."/>
            <person name="Grigoriev I.V."/>
            <person name="Hibbett D.S."/>
        </authorList>
    </citation>
    <scope>NUCLEOTIDE SEQUENCE [LARGE SCALE GENOMIC DNA]</scope>
    <source>
        <strain evidence="2">RWD-64-598 SS2</strain>
    </source>
</reference>
<proteinExistence type="predicted"/>
<dbReference type="GeneID" id="19209035"/>
<sequence>MSKKGGKHDLEFLSEHAVHVVEAPPNNGGGLEDLLACRRKLDWAILVIFVTCSLCSHTFLTSPAPPLGSGAPSSPSDSLSGGFLSPIKPALVFFRDWLTARNASLELSFALLDVTSKGVKALLEYFYVAVVHLHRELGGGTRANTTEKILWQRVLQIPESMWFNPVGCIMRHFVGKFHLLAHIASCQLQYSWNFARWKTTQAIHKCKESTAFLEHFEKSISPDDINTWTKDVTEWEDNQTRPNPFESRTEILSVAAVCLRLAEEESKNLKDGTSKLLYTDMSKGGLISISNWVQAQSIYISSLTILRLNVQKSNEINHPETMYLWLPSALHGHVICKHNLMRIEWLFRVAQAHNALSSICQNLHLISHLYYWKDYFSQGQSANTRSHVQIEGVEKKINTHVQTYYIAYSALEALQTITSLENAEHCLLLPTELCKLKNTDVRPLQDITTPISQSGKEPTWIWLAGSQASPLLGQQPPDEGMYDAIQVKWYKAKARQMRWAEEVTLLAKEVWWFQDGKHTSYARPLFVRG</sequence>
<dbReference type="EMBL" id="JH711577">
    <property type="protein sequence ID" value="EIW82022.1"/>
    <property type="molecule type" value="Genomic_DNA"/>
</dbReference>
<dbReference type="KEGG" id="cput:CONPUDRAFT_72357"/>
<organism evidence="1 2">
    <name type="scientific">Coniophora puteana (strain RWD-64-598)</name>
    <name type="common">Brown rot fungus</name>
    <dbReference type="NCBI Taxonomy" id="741705"/>
    <lineage>
        <taxon>Eukaryota</taxon>
        <taxon>Fungi</taxon>
        <taxon>Dikarya</taxon>
        <taxon>Basidiomycota</taxon>
        <taxon>Agaricomycotina</taxon>
        <taxon>Agaricomycetes</taxon>
        <taxon>Agaricomycetidae</taxon>
        <taxon>Boletales</taxon>
        <taxon>Coniophorineae</taxon>
        <taxon>Coniophoraceae</taxon>
        <taxon>Coniophora</taxon>
    </lineage>
</organism>
<dbReference type="Proteomes" id="UP000053558">
    <property type="component" value="Unassembled WGS sequence"/>
</dbReference>
<protein>
    <submittedName>
        <fullName evidence="1">Uncharacterized protein</fullName>
    </submittedName>
</protein>
<dbReference type="RefSeq" id="XP_007767498.1">
    <property type="nucleotide sequence ID" value="XM_007769308.1"/>
</dbReference>
<evidence type="ECO:0000313" key="1">
    <source>
        <dbReference type="EMBL" id="EIW82022.1"/>
    </source>
</evidence>
<comment type="caution">
    <text evidence="1">The sequence shown here is derived from an EMBL/GenBank/DDBJ whole genome shotgun (WGS) entry which is preliminary data.</text>
</comment>
<keyword evidence="2" id="KW-1185">Reference proteome</keyword>
<name>A0A5M3MS88_CONPW</name>
<dbReference type="AlphaFoldDB" id="A0A5M3MS88"/>
<accession>A0A5M3MS88</accession>
<evidence type="ECO:0000313" key="2">
    <source>
        <dbReference type="Proteomes" id="UP000053558"/>
    </source>
</evidence>